<feature type="transmembrane region" description="Helical" evidence="8">
    <location>
        <begin position="102"/>
        <end position="123"/>
    </location>
</feature>
<dbReference type="PANTHER" id="PTHR42929">
    <property type="entry name" value="INNER MEMBRANE ABC TRANSPORTER PERMEASE PROTEIN YDCU-RELATED-RELATED"/>
    <property type="match status" value="1"/>
</dbReference>
<dbReference type="RefSeq" id="WP_159231954.1">
    <property type="nucleotide sequence ID" value="NZ_CACSIP010000023.1"/>
</dbReference>
<gene>
    <name evidence="10" type="primary">potB_2</name>
    <name evidence="10" type="ORF">AELLOGFF_01151</name>
</gene>
<dbReference type="Pfam" id="PF00528">
    <property type="entry name" value="BPD_transp_1"/>
    <property type="match status" value="1"/>
</dbReference>
<dbReference type="GO" id="GO:0005886">
    <property type="term" value="C:plasma membrane"/>
    <property type="evidence" value="ECO:0007669"/>
    <property type="project" value="UniProtKB-SubCell"/>
</dbReference>
<dbReference type="PROSITE" id="PS50928">
    <property type="entry name" value="ABC_TM1"/>
    <property type="match status" value="1"/>
</dbReference>
<dbReference type="OrthoDB" id="9774448at2"/>
<proteinExistence type="inferred from homology"/>
<feature type="domain" description="ABC transmembrane type-1" evidence="9">
    <location>
        <begin position="67"/>
        <end position="269"/>
    </location>
</feature>
<sequence length="280" mass="30552">MGGRGIEARGALAVLAAPVVVLLVLFVIPFAVLVQMSVLKFPPRTTSGFSLEHYQEVLTDPLNFKIALTTFGIVTLAMAVMLLIALPLAYFMVFKAGPREMFLLLALVIVDELAPVVRVYAWQVILGRNGLINWMLPGPSLDWLIYSPFAVVVALVTSYITYTTIPIYAAMKAIEPVTLEAATDLGAGWFQQFWRILVPLAAPGMFVAAILVYIPMYADFVAADILGGPSSYLLGQRIRDVILEQGDWGAGSAMNLVMLGLSGVFALLAYRMSKMNRMQT</sequence>
<keyword evidence="7 8" id="KW-0472">Membrane</keyword>
<feature type="transmembrane region" description="Helical" evidence="8">
    <location>
        <begin position="196"/>
        <end position="218"/>
    </location>
</feature>
<keyword evidence="11" id="KW-1185">Reference proteome</keyword>
<comment type="similarity">
    <text evidence="2">Belongs to the binding-protein-dependent transport system permease family. CysTW subfamily.</text>
</comment>
<dbReference type="GO" id="GO:0055085">
    <property type="term" value="P:transmembrane transport"/>
    <property type="evidence" value="ECO:0007669"/>
    <property type="project" value="InterPro"/>
</dbReference>
<keyword evidence="6 8" id="KW-1133">Transmembrane helix</keyword>
<dbReference type="EMBL" id="CACSIP010000023">
    <property type="protein sequence ID" value="CAA0124813.1"/>
    <property type="molecule type" value="Genomic_DNA"/>
</dbReference>
<name>A0A5S9QZ11_MYCVN</name>
<reference evidence="10 11" key="1">
    <citation type="submission" date="2019-11" db="EMBL/GenBank/DDBJ databases">
        <authorList>
            <person name="Holert J."/>
        </authorList>
    </citation>
    <scope>NUCLEOTIDE SEQUENCE [LARGE SCALE GENOMIC DNA]</scope>
    <source>
        <strain evidence="10">BC8_1</strain>
    </source>
</reference>
<evidence type="ECO:0000259" key="9">
    <source>
        <dbReference type="PROSITE" id="PS50928"/>
    </source>
</evidence>
<feature type="transmembrane region" description="Helical" evidence="8">
    <location>
        <begin position="248"/>
        <end position="270"/>
    </location>
</feature>
<feature type="transmembrane region" description="Helical" evidence="8">
    <location>
        <begin position="12"/>
        <end position="34"/>
    </location>
</feature>
<keyword evidence="3 8" id="KW-0813">Transport</keyword>
<dbReference type="CDD" id="cd06261">
    <property type="entry name" value="TM_PBP2"/>
    <property type="match status" value="1"/>
</dbReference>
<evidence type="ECO:0000313" key="11">
    <source>
        <dbReference type="Proteomes" id="UP000430146"/>
    </source>
</evidence>
<dbReference type="InterPro" id="IPR000515">
    <property type="entry name" value="MetI-like"/>
</dbReference>
<dbReference type="PANTHER" id="PTHR42929:SF1">
    <property type="entry name" value="INNER MEMBRANE ABC TRANSPORTER PERMEASE PROTEIN YDCU-RELATED"/>
    <property type="match status" value="1"/>
</dbReference>
<evidence type="ECO:0000256" key="5">
    <source>
        <dbReference type="ARBA" id="ARBA00022692"/>
    </source>
</evidence>
<evidence type="ECO:0000256" key="7">
    <source>
        <dbReference type="ARBA" id="ARBA00023136"/>
    </source>
</evidence>
<evidence type="ECO:0000256" key="6">
    <source>
        <dbReference type="ARBA" id="ARBA00022989"/>
    </source>
</evidence>
<dbReference type="InterPro" id="IPR035906">
    <property type="entry name" value="MetI-like_sf"/>
</dbReference>
<keyword evidence="4" id="KW-1003">Cell membrane</keyword>
<keyword evidence="5 8" id="KW-0812">Transmembrane</keyword>
<dbReference type="Gene3D" id="1.10.3720.10">
    <property type="entry name" value="MetI-like"/>
    <property type="match status" value="1"/>
</dbReference>
<evidence type="ECO:0000256" key="3">
    <source>
        <dbReference type="ARBA" id="ARBA00022448"/>
    </source>
</evidence>
<comment type="subcellular location">
    <subcellularLocation>
        <location evidence="1 8">Cell membrane</location>
        <topology evidence="1 8">Multi-pass membrane protein</topology>
    </subcellularLocation>
</comment>
<dbReference type="AlphaFoldDB" id="A0A5S9QZ11"/>
<evidence type="ECO:0000256" key="2">
    <source>
        <dbReference type="ARBA" id="ARBA00007069"/>
    </source>
</evidence>
<feature type="transmembrane region" description="Helical" evidence="8">
    <location>
        <begin position="66"/>
        <end position="90"/>
    </location>
</feature>
<accession>A0A5S9QZ11</accession>
<evidence type="ECO:0000256" key="4">
    <source>
        <dbReference type="ARBA" id="ARBA00022475"/>
    </source>
</evidence>
<dbReference type="Proteomes" id="UP000430146">
    <property type="component" value="Unassembled WGS sequence"/>
</dbReference>
<dbReference type="SUPFAM" id="SSF161098">
    <property type="entry name" value="MetI-like"/>
    <property type="match status" value="1"/>
</dbReference>
<feature type="transmembrane region" description="Helical" evidence="8">
    <location>
        <begin position="143"/>
        <end position="162"/>
    </location>
</feature>
<evidence type="ECO:0000256" key="1">
    <source>
        <dbReference type="ARBA" id="ARBA00004651"/>
    </source>
</evidence>
<evidence type="ECO:0000313" key="10">
    <source>
        <dbReference type="EMBL" id="CAA0124813.1"/>
    </source>
</evidence>
<organism evidence="10 11">
    <name type="scientific">Mycolicibacterium vanbaalenii</name>
    <name type="common">Mycobacterium vanbaalenii</name>
    <dbReference type="NCBI Taxonomy" id="110539"/>
    <lineage>
        <taxon>Bacteria</taxon>
        <taxon>Bacillati</taxon>
        <taxon>Actinomycetota</taxon>
        <taxon>Actinomycetes</taxon>
        <taxon>Mycobacteriales</taxon>
        <taxon>Mycobacteriaceae</taxon>
        <taxon>Mycolicibacterium</taxon>
    </lineage>
</organism>
<protein>
    <submittedName>
        <fullName evidence="10">Spermidine/putrescine transport system permease protein PotB</fullName>
    </submittedName>
</protein>
<evidence type="ECO:0000256" key="8">
    <source>
        <dbReference type="RuleBase" id="RU363032"/>
    </source>
</evidence>